<reference evidence="2 3" key="1">
    <citation type="submission" date="2020-08" db="EMBL/GenBank/DDBJ databases">
        <title>Genemic of Streptomyces polyaspartic.</title>
        <authorList>
            <person name="Liu W."/>
        </authorList>
    </citation>
    <scope>NUCLEOTIDE SEQUENCE [LARGE SCALE GENOMIC DNA]</scope>
    <source>
        <strain evidence="2 3">TRM66268-LWL</strain>
    </source>
</reference>
<feature type="signal peptide" evidence="1">
    <location>
        <begin position="1"/>
        <end position="31"/>
    </location>
</feature>
<dbReference type="PANTHER" id="PTHR34387">
    <property type="entry name" value="SLR1258 PROTEIN"/>
    <property type="match status" value="1"/>
</dbReference>
<evidence type="ECO:0000313" key="3">
    <source>
        <dbReference type="Proteomes" id="UP000642284"/>
    </source>
</evidence>
<keyword evidence="1" id="KW-0732">Signal</keyword>
<evidence type="ECO:0000313" key="2">
    <source>
        <dbReference type="EMBL" id="MBC9711838.1"/>
    </source>
</evidence>
<evidence type="ECO:0000256" key="1">
    <source>
        <dbReference type="SAM" id="SignalP"/>
    </source>
</evidence>
<dbReference type="Pfam" id="PF04402">
    <property type="entry name" value="SIMPL"/>
    <property type="match status" value="1"/>
</dbReference>
<feature type="chain" id="PRO_5045440601" evidence="1">
    <location>
        <begin position="32"/>
        <end position="258"/>
    </location>
</feature>
<protein>
    <submittedName>
        <fullName evidence="2">SIMPL domain-containing protein</fullName>
    </submittedName>
</protein>
<proteinExistence type="predicted"/>
<dbReference type="Gene3D" id="3.30.70.2970">
    <property type="entry name" value="Protein of unknown function (DUF541), domain 2"/>
    <property type="match status" value="1"/>
</dbReference>
<dbReference type="InterPro" id="IPR052022">
    <property type="entry name" value="26kDa_periplasmic_antigen"/>
</dbReference>
<dbReference type="Gene3D" id="3.30.110.170">
    <property type="entry name" value="Protein of unknown function (DUF541), domain 1"/>
    <property type="match status" value="1"/>
</dbReference>
<accession>A0ABR7SBW4</accession>
<dbReference type="InterPro" id="IPR007497">
    <property type="entry name" value="SIMPL/DUF541"/>
</dbReference>
<organism evidence="2 3">
    <name type="scientific">Streptomyces polyasparticus</name>
    <dbReference type="NCBI Taxonomy" id="2767826"/>
    <lineage>
        <taxon>Bacteria</taxon>
        <taxon>Bacillati</taxon>
        <taxon>Actinomycetota</taxon>
        <taxon>Actinomycetes</taxon>
        <taxon>Kitasatosporales</taxon>
        <taxon>Streptomycetaceae</taxon>
        <taxon>Streptomyces</taxon>
    </lineage>
</organism>
<keyword evidence="3" id="KW-1185">Reference proteome</keyword>
<comment type="caution">
    <text evidence="2">The sequence shown here is derived from an EMBL/GenBank/DDBJ whole genome shotgun (WGS) entry which is preliminary data.</text>
</comment>
<gene>
    <name evidence="2" type="ORF">H9Y04_04545</name>
</gene>
<name>A0ABR7SBW4_9ACTN</name>
<dbReference type="PANTHER" id="PTHR34387:SF1">
    <property type="entry name" value="PERIPLASMIC IMMUNOGENIC PROTEIN"/>
    <property type="match status" value="1"/>
</dbReference>
<dbReference type="EMBL" id="JACTVJ010000004">
    <property type="protein sequence ID" value="MBC9711838.1"/>
    <property type="molecule type" value="Genomic_DNA"/>
</dbReference>
<sequence>MLLARTAPVPLARPAKAFAVTLLALALPALAAPAAAALPSGPETVRAAAPRPAVLTVSGEGSATGKPDMAVVHAGVEVTEKTSKDAMNAQSKAARALLAAVRARGIADKDIRTEGLSLGPQYTYTSGKSELTGYRAAQSFTVKVRRIGDTGAVLQAVTDATGDAGRIHSVAFDVADPAALRTQARKDAHRDARAKALEYAEFSGHRLGRLVSLTDSATSGPHPLPMAKEAFDSAGASVPLAPGEIQSTASVTAVYELV</sequence>
<dbReference type="Proteomes" id="UP000642284">
    <property type="component" value="Unassembled WGS sequence"/>
</dbReference>
<dbReference type="RefSeq" id="WP_187812354.1">
    <property type="nucleotide sequence ID" value="NZ_JACTVJ010000004.1"/>
</dbReference>